<dbReference type="EMBL" id="WQMT02000010">
    <property type="protein sequence ID" value="KAG9218255.1"/>
    <property type="molecule type" value="Genomic_DNA"/>
</dbReference>
<evidence type="ECO:0000313" key="1">
    <source>
        <dbReference type="EMBL" id="KAG9218255.1"/>
    </source>
</evidence>
<reference evidence="1 2" key="1">
    <citation type="journal article" date="2021" name="Appl. Environ. Microbiol.">
        <title>Genetic linkage and physical mapping for an oyster mushroom Pleurotus cornucopiae and QTL analysis for the trait cap color.</title>
        <authorList>
            <person name="Zhang Y."/>
            <person name="Gao W."/>
            <person name="Sonnenberg A."/>
            <person name="Chen Q."/>
            <person name="Zhang J."/>
            <person name="Huang C."/>
        </authorList>
    </citation>
    <scope>NUCLEOTIDE SEQUENCE [LARGE SCALE GENOMIC DNA]</scope>
    <source>
        <strain evidence="1">CCMSSC00406</strain>
    </source>
</reference>
<sequence>MLSYSYCWTCVILGRAIKSEYLALGTIFSTIGVASLFTGGKKAEPIPAPGKSIIETVKEAVPINAGSSEEEQFIRKYIAEAEKEAKH</sequence>
<accession>A0ACB7IJJ0</accession>
<gene>
    <name evidence="1" type="ORF">CCMSSC00406_0005936</name>
</gene>
<proteinExistence type="predicted"/>
<name>A0ACB7IJJ0_PLECO</name>
<organism evidence="1 2">
    <name type="scientific">Pleurotus cornucopiae</name>
    <name type="common">Cornucopia mushroom</name>
    <dbReference type="NCBI Taxonomy" id="5321"/>
    <lineage>
        <taxon>Eukaryota</taxon>
        <taxon>Fungi</taxon>
        <taxon>Dikarya</taxon>
        <taxon>Basidiomycota</taxon>
        <taxon>Agaricomycotina</taxon>
        <taxon>Agaricomycetes</taxon>
        <taxon>Agaricomycetidae</taxon>
        <taxon>Agaricales</taxon>
        <taxon>Pleurotineae</taxon>
        <taxon>Pleurotaceae</taxon>
        <taxon>Pleurotus</taxon>
    </lineage>
</organism>
<dbReference type="Proteomes" id="UP000824881">
    <property type="component" value="Unassembled WGS sequence"/>
</dbReference>
<protein>
    <submittedName>
        <fullName evidence="1">Uncharacterized protein</fullName>
    </submittedName>
</protein>
<comment type="caution">
    <text evidence="1">The sequence shown here is derived from an EMBL/GenBank/DDBJ whole genome shotgun (WGS) entry which is preliminary data.</text>
</comment>
<evidence type="ECO:0000313" key="2">
    <source>
        <dbReference type="Proteomes" id="UP000824881"/>
    </source>
</evidence>
<keyword evidence="2" id="KW-1185">Reference proteome</keyword>